<dbReference type="Proteomes" id="UP000818029">
    <property type="component" value="Chromosome A11"/>
</dbReference>
<dbReference type="RefSeq" id="XP_040937430.1">
    <property type="nucleotide sequence ID" value="XM_041081496.1"/>
</dbReference>
<evidence type="ECO:0000313" key="1">
    <source>
        <dbReference type="Proteomes" id="UP000818029"/>
    </source>
</evidence>
<keyword evidence="1" id="KW-1185">Reference proteome</keyword>
<proteinExistence type="predicted"/>
<name>A0ABM2Z3Z7_GOSHI</name>
<reference evidence="1" key="1">
    <citation type="journal article" date="2020" name="Nat. Genet.">
        <title>Genomic diversifications of five Gossypium allopolyploid species and their impact on cotton improvement.</title>
        <authorList>
            <person name="Chen Z.J."/>
            <person name="Sreedasyam A."/>
            <person name="Ando A."/>
            <person name="Song Q."/>
            <person name="De Santiago L.M."/>
            <person name="Hulse-Kemp A.M."/>
            <person name="Ding M."/>
            <person name="Ye W."/>
            <person name="Kirkbride R.C."/>
            <person name="Jenkins J."/>
            <person name="Plott C."/>
            <person name="Lovell J."/>
            <person name="Lin Y.M."/>
            <person name="Vaughn R."/>
            <person name="Liu B."/>
            <person name="Simpson S."/>
            <person name="Scheffler B.E."/>
            <person name="Wen L."/>
            <person name="Saski C.A."/>
            <person name="Grover C.E."/>
            <person name="Hu G."/>
            <person name="Conover J.L."/>
            <person name="Carlson J.W."/>
            <person name="Shu S."/>
            <person name="Boston L.B."/>
            <person name="Williams M."/>
            <person name="Peterson D.G."/>
            <person name="McGee K."/>
            <person name="Jones D.C."/>
            <person name="Wendel J.F."/>
            <person name="Stelly D.M."/>
            <person name="Grimwood J."/>
            <person name="Schmutz J."/>
        </authorList>
    </citation>
    <scope>NUCLEOTIDE SEQUENCE [LARGE SCALE GENOMIC DNA]</scope>
    <source>
        <strain evidence="1">cv. TM-1</strain>
    </source>
</reference>
<evidence type="ECO:0000313" key="2">
    <source>
        <dbReference type="RefSeq" id="XP_040937430.1"/>
    </source>
</evidence>
<sequence>MCCFVCLSGCLSGCMLKNYVRPSPSTTRSRKPISSSKMIACRYAFASAVVGSPVFPKGLEHPVVSYSPRELTILPLLALLRVWVAKYHSKYLLIRHSLSSILFLPQANFVHSKCCSSFLLSFLLLRNSMRPWSATLGSSLIISCCATSAVCHL</sequence>
<accession>A0ABM2Z3Z7</accession>
<dbReference type="GeneID" id="107896629"/>
<organism evidence="1 2">
    <name type="scientific">Gossypium hirsutum</name>
    <name type="common">Upland cotton</name>
    <name type="synonym">Gossypium mexicanum</name>
    <dbReference type="NCBI Taxonomy" id="3635"/>
    <lineage>
        <taxon>Eukaryota</taxon>
        <taxon>Viridiplantae</taxon>
        <taxon>Streptophyta</taxon>
        <taxon>Embryophyta</taxon>
        <taxon>Tracheophyta</taxon>
        <taxon>Spermatophyta</taxon>
        <taxon>Magnoliopsida</taxon>
        <taxon>eudicotyledons</taxon>
        <taxon>Gunneridae</taxon>
        <taxon>Pentapetalae</taxon>
        <taxon>rosids</taxon>
        <taxon>malvids</taxon>
        <taxon>Malvales</taxon>
        <taxon>Malvaceae</taxon>
        <taxon>Malvoideae</taxon>
        <taxon>Gossypium</taxon>
    </lineage>
</organism>
<gene>
    <name evidence="2" type="primary">LOC107896629</name>
</gene>
<reference evidence="2" key="2">
    <citation type="submission" date="2025-08" db="UniProtKB">
        <authorList>
            <consortium name="RefSeq"/>
        </authorList>
    </citation>
    <scope>IDENTIFICATION</scope>
</reference>
<protein>
    <submittedName>
        <fullName evidence="2">Uncharacterized protein isoform X4</fullName>
    </submittedName>
</protein>